<protein>
    <submittedName>
        <fullName evidence="1">Uncharacterized protein</fullName>
    </submittedName>
</protein>
<evidence type="ECO:0000313" key="2">
    <source>
        <dbReference type="Proteomes" id="UP000198866"/>
    </source>
</evidence>
<dbReference type="Proteomes" id="UP000198866">
    <property type="component" value="Unassembled WGS sequence"/>
</dbReference>
<name>A0A1H6SM13_9BURK</name>
<gene>
    <name evidence="1" type="ORF">SAMN05192539_1003290</name>
</gene>
<dbReference type="STRING" id="667676.SAMN05192539_1003290"/>
<evidence type="ECO:0000313" key="1">
    <source>
        <dbReference type="EMBL" id="SEI68939.1"/>
    </source>
</evidence>
<accession>A0A1H6SM13</accession>
<dbReference type="AlphaFoldDB" id="A0A1H6SM13"/>
<keyword evidence="2" id="KW-1185">Reference proteome</keyword>
<reference evidence="2" key="1">
    <citation type="submission" date="2016-10" db="EMBL/GenBank/DDBJ databases">
        <authorList>
            <person name="Varghese N."/>
            <person name="Submissions S."/>
        </authorList>
    </citation>
    <scope>NUCLEOTIDE SEQUENCE [LARGE SCALE GENOMIC DNA]</scope>
    <source>
        <strain evidence="2">LMG 26031</strain>
    </source>
</reference>
<dbReference type="EMBL" id="FNYE01000003">
    <property type="protein sequence ID" value="SEI68939.1"/>
    <property type="molecule type" value="Genomic_DNA"/>
</dbReference>
<proteinExistence type="predicted"/>
<organism evidence="1 2">
    <name type="scientific">Paraburkholderia diazotrophica</name>
    <dbReference type="NCBI Taxonomy" id="667676"/>
    <lineage>
        <taxon>Bacteria</taxon>
        <taxon>Pseudomonadati</taxon>
        <taxon>Pseudomonadota</taxon>
        <taxon>Betaproteobacteria</taxon>
        <taxon>Burkholderiales</taxon>
        <taxon>Burkholderiaceae</taxon>
        <taxon>Paraburkholderia</taxon>
    </lineage>
</organism>
<sequence length="83" mass="8917">MNVSPILESEFPASVMAVSPLARRADLTLDPGENGKLIRHIEAGGVRTLLYGGNANLYHVAVSEYRELLDMLAALAGPATRRV</sequence>